<dbReference type="PANTHER" id="PTHR23504:SF15">
    <property type="entry name" value="MAJOR FACILITATOR SUPERFAMILY (MFS) PROFILE DOMAIN-CONTAINING PROTEIN"/>
    <property type="match status" value="1"/>
</dbReference>
<keyword evidence="3 6" id="KW-0812">Transmembrane</keyword>
<evidence type="ECO:0000256" key="6">
    <source>
        <dbReference type="SAM" id="Phobius"/>
    </source>
</evidence>
<organism evidence="8 9">
    <name type="scientific">Dendrobium nobile</name>
    <name type="common">Orchid</name>
    <dbReference type="NCBI Taxonomy" id="94219"/>
    <lineage>
        <taxon>Eukaryota</taxon>
        <taxon>Viridiplantae</taxon>
        <taxon>Streptophyta</taxon>
        <taxon>Embryophyta</taxon>
        <taxon>Tracheophyta</taxon>
        <taxon>Spermatophyta</taxon>
        <taxon>Magnoliopsida</taxon>
        <taxon>Liliopsida</taxon>
        <taxon>Asparagales</taxon>
        <taxon>Orchidaceae</taxon>
        <taxon>Epidendroideae</taxon>
        <taxon>Malaxideae</taxon>
        <taxon>Dendrobiinae</taxon>
        <taxon>Dendrobium</taxon>
    </lineage>
</organism>
<feature type="transmembrane region" description="Helical" evidence="6">
    <location>
        <begin position="428"/>
        <end position="446"/>
    </location>
</feature>
<evidence type="ECO:0000256" key="4">
    <source>
        <dbReference type="ARBA" id="ARBA00022989"/>
    </source>
</evidence>
<feature type="transmembrane region" description="Helical" evidence="6">
    <location>
        <begin position="108"/>
        <end position="131"/>
    </location>
</feature>
<dbReference type="InterPro" id="IPR011701">
    <property type="entry name" value="MFS"/>
</dbReference>
<keyword evidence="2" id="KW-0813">Transport</keyword>
<proteinExistence type="predicted"/>
<dbReference type="OrthoDB" id="10262656at2759"/>
<evidence type="ECO:0000313" key="8">
    <source>
        <dbReference type="EMBL" id="KAI0511707.1"/>
    </source>
</evidence>
<comment type="subcellular location">
    <subcellularLocation>
        <location evidence="1">Membrane</location>
        <topology evidence="1">Multi-pass membrane protein</topology>
    </subcellularLocation>
</comment>
<evidence type="ECO:0000313" key="9">
    <source>
        <dbReference type="Proteomes" id="UP000829196"/>
    </source>
</evidence>
<reference evidence="8" key="1">
    <citation type="journal article" date="2022" name="Front. Genet.">
        <title>Chromosome-Scale Assembly of the Dendrobium nobile Genome Provides Insights Into the Molecular Mechanism of the Biosynthesis of the Medicinal Active Ingredient of Dendrobium.</title>
        <authorList>
            <person name="Xu Q."/>
            <person name="Niu S.-C."/>
            <person name="Li K.-L."/>
            <person name="Zheng P.-J."/>
            <person name="Zhang X.-J."/>
            <person name="Jia Y."/>
            <person name="Liu Y."/>
            <person name="Niu Y.-X."/>
            <person name="Yu L.-H."/>
            <person name="Chen D.-F."/>
            <person name="Zhang G.-Q."/>
        </authorList>
    </citation>
    <scope>NUCLEOTIDE SEQUENCE</scope>
    <source>
        <tissue evidence="8">Leaf</tissue>
    </source>
</reference>
<dbReference type="AlphaFoldDB" id="A0A8T3BHL0"/>
<gene>
    <name evidence="8" type="ORF">KFK09_012339</name>
</gene>
<feature type="transmembrane region" description="Helical" evidence="6">
    <location>
        <begin position="74"/>
        <end position="96"/>
    </location>
</feature>
<comment type="caution">
    <text evidence="8">The sequence shown here is derived from an EMBL/GenBank/DDBJ whole genome shotgun (WGS) entry which is preliminary data.</text>
</comment>
<dbReference type="GO" id="GO:0022857">
    <property type="term" value="F:transmembrane transporter activity"/>
    <property type="evidence" value="ECO:0007669"/>
    <property type="project" value="InterPro"/>
</dbReference>
<protein>
    <recommendedName>
        <fullName evidence="7">Major facilitator superfamily (MFS) profile domain-containing protein</fullName>
    </recommendedName>
</protein>
<dbReference type="PRINTS" id="PR01035">
    <property type="entry name" value="TCRTETA"/>
</dbReference>
<feature type="transmembrane region" description="Helical" evidence="6">
    <location>
        <begin position="379"/>
        <end position="407"/>
    </location>
</feature>
<name>A0A8T3BHL0_DENNO</name>
<evidence type="ECO:0000256" key="2">
    <source>
        <dbReference type="ARBA" id="ARBA00022448"/>
    </source>
</evidence>
<dbReference type="InterPro" id="IPR036259">
    <property type="entry name" value="MFS_trans_sf"/>
</dbReference>
<dbReference type="CDD" id="cd17330">
    <property type="entry name" value="MFS_SLC46_TetA_like"/>
    <property type="match status" value="1"/>
</dbReference>
<feature type="transmembrane region" description="Helical" evidence="6">
    <location>
        <begin position="355"/>
        <end position="373"/>
    </location>
</feature>
<evidence type="ECO:0000256" key="5">
    <source>
        <dbReference type="ARBA" id="ARBA00023136"/>
    </source>
</evidence>
<dbReference type="InterPro" id="IPR020846">
    <property type="entry name" value="MFS_dom"/>
</dbReference>
<dbReference type="InterPro" id="IPR001958">
    <property type="entry name" value="Tet-R_TetA/multi-R_MdtG-like"/>
</dbReference>
<keyword evidence="9" id="KW-1185">Reference proteome</keyword>
<feature type="transmembrane region" description="Helical" evidence="6">
    <location>
        <begin position="458"/>
        <end position="480"/>
    </location>
</feature>
<keyword evidence="4 6" id="KW-1133">Transmembrane helix</keyword>
<feature type="transmembrane region" description="Helical" evidence="6">
    <location>
        <begin position="137"/>
        <end position="154"/>
    </location>
</feature>
<feature type="transmembrane region" description="Helical" evidence="6">
    <location>
        <begin position="166"/>
        <end position="189"/>
    </location>
</feature>
<dbReference type="Gene3D" id="1.20.1250.20">
    <property type="entry name" value="MFS general substrate transporter like domains"/>
    <property type="match status" value="1"/>
</dbReference>
<feature type="transmembrane region" description="Helical" evidence="6">
    <location>
        <begin position="36"/>
        <end position="62"/>
    </location>
</feature>
<evidence type="ECO:0000256" key="3">
    <source>
        <dbReference type="ARBA" id="ARBA00022692"/>
    </source>
</evidence>
<dbReference type="SUPFAM" id="SSF103473">
    <property type="entry name" value="MFS general substrate transporter"/>
    <property type="match status" value="1"/>
</dbReference>
<feature type="domain" description="Major facilitator superfamily (MFS) profile" evidence="7">
    <location>
        <begin position="36"/>
        <end position="483"/>
    </location>
</feature>
<dbReference type="Pfam" id="PF07690">
    <property type="entry name" value="MFS_1"/>
    <property type="match status" value="1"/>
</dbReference>
<sequence>MAENEEPILKRVYYEGCPGCELDQWSDNNRGMPCRFFIHVWFITLCAALPISSLFPFLYFMMRDLHVAKRVEDIGFYAGFVGSSFMLGRALTSVFWGIIADRYGRKPVIVIGLIALVIFNTLFGLSTSYWMAIVTRFLLGSLNGLLGPIKAYAVEIAGTEYQAVGISLVSTAWGMGLVVGPSIGGLLAQPADKFPNLFSKDSLFGRFPYFLPCLFISLFSAVILSTCPWLPETLHKHHQSKPAIMIAEGLEGSFHGTEVKIDLEGLEGSDGDSNENLFMNWPLMSSVIVYCVFSLHDMAYTEIFPLWAESGRAYGGLGLSSQDVGEVLAISGFSLLTFQLFAYPPMEKLVGHVNLCRVAALLALPLIAAYPFIAKLSGLELTIIVNCASLVKNVLSVSIITGLFILQNNAVEQHQRGAANGISMTGQSIFKAIAPAAAGAIFSWAQKHRNSSFLPGNHMVFFILNLVEFVGLVMTFKPFLAYSTQRRR</sequence>
<dbReference type="PROSITE" id="PS50850">
    <property type="entry name" value="MFS"/>
    <property type="match status" value="1"/>
</dbReference>
<dbReference type="EMBL" id="JAGYWB010000009">
    <property type="protein sequence ID" value="KAI0511707.1"/>
    <property type="molecule type" value="Genomic_DNA"/>
</dbReference>
<keyword evidence="5 6" id="KW-0472">Membrane</keyword>
<dbReference type="PANTHER" id="PTHR23504">
    <property type="entry name" value="MAJOR FACILITATOR SUPERFAMILY DOMAIN-CONTAINING PROTEIN 10"/>
    <property type="match status" value="1"/>
</dbReference>
<evidence type="ECO:0000256" key="1">
    <source>
        <dbReference type="ARBA" id="ARBA00004141"/>
    </source>
</evidence>
<dbReference type="Proteomes" id="UP000829196">
    <property type="component" value="Unassembled WGS sequence"/>
</dbReference>
<accession>A0A8T3BHL0</accession>
<dbReference type="GO" id="GO:0016020">
    <property type="term" value="C:membrane"/>
    <property type="evidence" value="ECO:0007669"/>
    <property type="project" value="UniProtKB-SubCell"/>
</dbReference>
<evidence type="ECO:0000259" key="7">
    <source>
        <dbReference type="PROSITE" id="PS50850"/>
    </source>
</evidence>
<feature type="transmembrane region" description="Helical" evidence="6">
    <location>
        <begin position="209"/>
        <end position="231"/>
    </location>
</feature>